<gene>
    <name evidence="2" type="ORF">E0485_09925</name>
</gene>
<dbReference type="Proteomes" id="UP000295418">
    <property type="component" value="Unassembled WGS sequence"/>
</dbReference>
<dbReference type="SUPFAM" id="SSF109604">
    <property type="entry name" value="HD-domain/PDEase-like"/>
    <property type="match status" value="1"/>
</dbReference>
<organism evidence="2 3">
    <name type="scientific">Paenibacillus albiflavus</name>
    <dbReference type="NCBI Taxonomy" id="2545760"/>
    <lineage>
        <taxon>Bacteria</taxon>
        <taxon>Bacillati</taxon>
        <taxon>Bacillota</taxon>
        <taxon>Bacilli</taxon>
        <taxon>Bacillales</taxon>
        <taxon>Paenibacillaceae</taxon>
        <taxon>Paenibacillus</taxon>
    </lineage>
</organism>
<dbReference type="CDD" id="cd00077">
    <property type="entry name" value="HDc"/>
    <property type="match status" value="1"/>
</dbReference>
<sequence length="350" mass="40456">MRVHVMDLNIGDRLLVDTFNHYGLHLLSSGTRLRSEDISKLLMHQITYVDIAPKEELEPPKHDFYMLTEESFKELRILYDQAIKGTEELFEEAESTSKVNGQLVQAAFVPMAEYVREQRDVVDLLLELNHKDDYTYQHSIQTGILAHKLATWVGYAEEEALQIGVAGYLHDVGKCRIDQAILVKQGELTEEEQAELAKHTTYGYEIIRNSAYRYPISLVALQHHERIDGSGYPCQLRNSNIHAYTHIVMVADIYSGMISNRPSHIKRDLLTVLQYLYQLSFSKIDATIAHTFISRMIPNFIGKRVRLNNGEIGKIIMNNNTDFFRPLVQIEDRFVNFVSDRTYEIQEIMM</sequence>
<keyword evidence="3" id="KW-1185">Reference proteome</keyword>
<comment type="caution">
    <text evidence="2">The sequence shown here is derived from an EMBL/GenBank/DDBJ whole genome shotgun (WGS) entry which is preliminary data.</text>
</comment>
<dbReference type="InterPro" id="IPR006675">
    <property type="entry name" value="HDIG_dom"/>
</dbReference>
<dbReference type="PANTHER" id="PTHR43155:SF2">
    <property type="entry name" value="CYCLIC DI-GMP PHOSPHODIESTERASE PA4108"/>
    <property type="match status" value="1"/>
</dbReference>
<dbReference type="InterPro" id="IPR037522">
    <property type="entry name" value="HD_GYP_dom"/>
</dbReference>
<dbReference type="PANTHER" id="PTHR43155">
    <property type="entry name" value="CYCLIC DI-GMP PHOSPHODIESTERASE PA4108-RELATED"/>
    <property type="match status" value="1"/>
</dbReference>
<evidence type="ECO:0000313" key="2">
    <source>
        <dbReference type="EMBL" id="TCZ77785.1"/>
    </source>
</evidence>
<dbReference type="NCBIfam" id="TIGR00277">
    <property type="entry name" value="HDIG"/>
    <property type="match status" value="1"/>
</dbReference>
<dbReference type="PROSITE" id="PS51832">
    <property type="entry name" value="HD_GYP"/>
    <property type="match status" value="1"/>
</dbReference>
<dbReference type="OrthoDB" id="9759601at2"/>
<dbReference type="EMBL" id="SKFG01000008">
    <property type="protein sequence ID" value="TCZ77785.1"/>
    <property type="molecule type" value="Genomic_DNA"/>
</dbReference>
<name>A0A4R4EHX8_9BACL</name>
<feature type="domain" description="HD-GYP" evidence="1">
    <location>
        <begin position="113"/>
        <end position="308"/>
    </location>
</feature>
<reference evidence="2 3" key="1">
    <citation type="submission" date="2019-03" db="EMBL/GenBank/DDBJ databases">
        <authorList>
            <person name="Kim M.K.M."/>
        </authorList>
    </citation>
    <scope>NUCLEOTIDE SEQUENCE [LARGE SCALE GENOMIC DNA]</scope>
    <source>
        <strain evidence="2 3">18JY21-1</strain>
    </source>
</reference>
<proteinExistence type="predicted"/>
<dbReference type="AlphaFoldDB" id="A0A4R4EHX8"/>
<dbReference type="InterPro" id="IPR003607">
    <property type="entry name" value="HD/PDEase_dom"/>
</dbReference>
<protein>
    <submittedName>
        <fullName evidence="2">HD domain-containing protein</fullName>
    </submittedName>
</protein>
<dbReference type="SMART" id="SM00471">
    <property type="entry name" value="HDc"/>
    <property type="match status" value="1"/>
</dbReference>
<dbReference type="RefSeq" id="WP_132417868.1">
    <property type="nucleotide sequence ID" value="NZ_SKFG01000008.1"/>
</dbReference>
<dbReference type="Gene3D" id="1.10.3210.10">
    <property type="entry name" value="Hypothetical protein af1432"/>
    <property type="match status" value="1"/>
</dbReference>
<accession>A0A4R4EHX8</accession>
<evidence type="ECO:0000313" key="3">
    <source>
        <dbReference type="Proteomes" id="UP000295418"/>
    </source>
</evidence>
<dbReference type="Pfam" id="PF13487">
    <property type="entry name" value="HD_5"/>
    <property type="match status" value="1"/>
</dbReference>
<evidence type="ECO:0000259" key="1">
    <source>
        <dbReference type="PROSITE" id="PS51832"/>
    </source>
</evidence>